<feature type="transmembrane region" description="Helical" evidence="1">
    <location>
        <begin position="12"/>
        <end position="31"/>
    </location>
</feature>
<name>A0A803RBF1_CANSA</name>
<keyword evidence="1" id="KW-0472">Membrane</keyword>
<keyword evidence="1" id="KW-1133">Transmembrane helix</keyword>
<keyword evidence="1" id="KW-0812">Transmembrane</keyword>
<evidence type="ECO:0000256" key="1">
    <source>
        <dbReference type="SAM" id="Phobius"/>
    </source>
</evidence>
<protein>
    <submittedName>
        <fullName evidence="2">Coenzyme Q3, methyltransferase</fullName>
    </submittedName>
</protein>
<dbReference type="EnsemblPlants" id="novel_model_7404_5bd9a17a.3.5bd9b13e">
    <property type="protein sequence ID" value="cds.novel_model_7404_5bd9a17a.3.5bd9b13e"/>
    <property type="gene ID" value="novel_gene_3941_5bd9a17a"/>
</dbReference>
<keyword evidence="3" id="KW-1185">Reference proteome</keyword>
<reference evidence="2" key="1">
    <citation type="submission" date="2021-03" db="UniProtKB">
        <authorList>
            <consortium name="EnsemblPlants"/>
        </authorList>
    </citation>
    <scope>IDENTIFICATION</scope>
</reference>
<evidence type="ECO:0000313" key="3">
    <source>
        <dbReference type="Proteomes" id="UP000596661"/>
    </source>
</evidence>
<proteinExistence type="predicted"/>
<evidence type="ECO:0000313" key="2">
    <source>
        <dbReference type="EnsemblPlants" id="cds.novel_model_7404_5bd9a17a.3.5bd9b13e"/>
    </source>
</evidence>
<dbReference type="AlphaFoldDB" id="A0A803RBF1"/>
<sequence length="93" mass="11231">MLQPSLQQSIFFIGYYYSCSTAAHYILFLSYRESHFPCKMSFIRTYFLVHHYTCFFSSQCSRKLWFAMLKSENFFTFGDMELNYNPCLTSRLF</sequence>
<organism evidence="2 3">
    <name type="scientific">Cannabis sativa</name>
    <name type="common">Hemp</name>
    <name type="synonym">Marijuana</name>
    <dbReference type="NCBI Taxonomy" id="3483"/>
    <lineage>
        <taxon>Eukaryota</taxon>
        <taxon>Viridiplantae</taxon>
        <taxon>Streptophyta</taxon>
        <taxon>Embryophyta</taxon>
        <taxon>Tracheophyta</taxon>
        <taxon>Spermatophyta</taxon>
        <taxon>Magnoliopsida</taxon>
        <taxon>eudicotyledons</taxon>
        <taxon>Gunneridae</taxon>
        <taxon>Pentapetalae</taxon>
        <taxon>rosids</taxon>
        <taxon>fabids</taxon>
        <taxon>Rosales</taxon>
        <taxon>Cannabaceae</taxon>
        <taxon>Cannabis</taxon>
    </lineage>
</organism>
<dbReference type="Gramene" id="novel_model_7404_5bd9a17a.3.5bd9b13e">
    <property type="protein sequence ID" value="cds.novel_model_7404_5bd9a17a.3.5bd9b13e"/>
    <property type="gene ID" value="novel_gene_3941_5bd9a17a"/>
</dbReference>
<accession>A0A803RBF1</accession>
<dbReference type="EMBL" id="UZAU01000831">
    <property type="status" value="NOT_ANNOTATED_CDS"/>
    <property type="molecule type" value="Genomic_DNA"/>
</dbReference>
<dbReference type="Proteomes" id="UP000596661">
    <property type="component" value="Unassembled WGS sequence"/>
</dbReference>